<dbReference type="RefSeq" id="XP_040722811.1">
    <property type="nucleotide sequence ID" value="XM_040871567.1"/>
</dbReference>
<dbReference type="InterPro" id="IPR024964">
    <property type="entry name" value="CTLH/CRA"/>
</dbReference>
<keyword evidence="3" id="KW-0430">Lectin</keyword>
<dbReference type="PROSITE" id="PS50896">
    <property type="entry name" value="LISH"/>
    <property type="match status" value="1"/>
</dbReference>
<dbReference type="Pfam" id="PF10607">
    <property type="entry name" value="CTLH"/>
    <property type="match status" value="1"/>
</dbReference>
<dbReference type="OrthoDB" id="25503at2759"/>
<reference evidence="3 4" key="1">
    <citation type="submission" date="2016-07" db="EMBL/GenBank/DDBJ databases">
        <title>Pervasive Adenine N6-methylation of Active Genes in Fungi.</title>
        <authorList>
            <consortium name="DOE Joint Genome Institute"/>
            <person name="Mondo S.J."/>
            <person name="Dannebaum R.O."/>
            <person name="Kuo R.C."/>
            <person name="Labutti K."/>
            <person name="Haridas S."/>
            <person name="Kuo A."/>
            <person name="Salamov A."/>
            <person name="Ahrendt S.R."/>
            <person name="Lipzen A."/>
            <person name="Sullivan W."/>
            <person name="Andreopoulos W.B."/>
            <person name="Clum A."/>
            <person name="Lindquist E."/>
            <person name="Daum C."/>
            <person name="Ramamoorthy G.K."/>
            <person name="Gryganskyi A."/>
            <person name="Culley D."/>
            <person name="Magnuson J.K."/>
            <person name="James T.Y."/>
            <person name="O'Malley M.A."/>
            <person name="Stajich J.E."/>
            <person name="Spatafora J.W."/>
            <person name="Visel A."/>
            <person name="Grigoriev I.V."/>
        </authorList>
    </citation>
    <scope>NUCLEOTIDE SEQUENCE [LARGE SCALE GENOMIC DNA]</scope>
    <source>
        <strain evidence="3 4">12-1054</strain>
    </source>
</reference>
<dbReference type="PROSITE" id="PS50897">
    <property type="entry name" value="CTLH"/>
    <property type="match status" value="1"/>
</dbReference>
<sequence length="482" mass="52352">MTLPSYLQGSSYAARYHAALASHDTLLEELPSQLAEGADVPTVVKVSNDKMEVRFIGPVKNSDSDAASVRANHPIPVSTGLFYFETTIVSKGREGFIGVGFCRGNVLLSRLPGWEEDSWGYHGDDGHSFCCQGTGKEYGPTFTTGDTIGCALNFSSGECFYTKNGVHLGVAFTGITTASGPLFPSIGLRTIGEHVRVNFGAQPFVFDIDHYYRLEKSRLYNEVKSAEGHVSRSVQHLVMSYLSHNGYVESARAMADDVAAQTNTPAQYPKEDTDALYRQRIRNHLVAGRVDEALALTNSLQANLLSANSALAFKLKCHKFVEMLRRVSTDKSAEDLSGSGLLSEKHANGTKEKKDVDMAEVGDMDGQGSTALEEVLAYGQQLDAEYTESNSLTTEQRQHLSDVYSLLAYADPQSSPNAHLFNLNLRVELAEEINSAILLASGQSARSELEEIVAGLTRKVQAIPGGHGAFVNVKKDFFSTGD</sequence>
<dbReference type="InterPro" id="IPR006595">
    <property type="entry name" value="CTLH_C"/>
</dbReference>
<keyword evidence="4" id="KW-1185">Reference proteome</keyword>
<dbReference type="PROSITE" id="PS50188">
    <property type="entry name" value="B302_SPRY"/>
    <property type="match status" value="1"/>
</dbReference>
<evidence type="ECO:0000259" key="2">
    <source>
        <dbReference type="PROSITE" id="PS50897"/>
    </source>
</evidence>
<comment type="caution">
    <text evidence="3">The sequence shown here is derived from an EMBL/GenBank/DDBJ whole genome shotgun (WGS) entry which is preliminary data.</text>
</comment>
<dbReference type="Proteomes" id="UP000193685">
    <property type="component" value="Unassembled WGS sequence"/>
</dbReference>
<dbReference type="InterPro" id="IPR003877">
    <property type="entry name" value="SPRY_dom"/>
</dbReference>
<evidence type="ECO:0000259" key="1">
    <source>
        <dbReference type="PROSITE" id="PS50188"/>
    </source>
</evidence>
<dbReference type="InterPro" id="IPR006594">
    <property type="entry name" value="LisH"/>
</dbReference>
<dbReference type="GeneID" id="63788166"/>
<dbReference type="AlphaFoldDB" id="A0A1Y2EZB7"/>
<dbReference type="InterPro" id="IPR013144">
    <property type="entry name" value="CRA_dom"/>
</dbReference>
<accession>A0A1Y2EZB7</accession>
<dbReference type="InterPro" id="IPR001870">
    <property type="entry name" value="B30.2/SPRY"/>
</dbReference>
<dbReference type="SMART" id="SM00668">
    <property type="entry name" value="CTLH"/>
    <property type="match status" value="1"/>
</dbReference>
<dbReference type="SUPFAM" id="SSF49899">
    <property type="entry name" value="Concanavalin A-like lectins/glucanases"/>
    <property type="match status" value="1"/>
</dbReference>
<dbReference type="SMART" id="SM00757">
    <property type="entry name" value="CRA"/>
    <property type="match status" value="1"/>
</dbReference>
<dbReference type="EMBL" id="MCFI01000021">
    <property type="protein sequence ID" value="ORY76971.1"/>
    <property type="molecule type" value="Genomic_DNA"/>
</dbReference>
<evidence type="ECO:0000313" key="4">
    <source>
        <dbReference type="Proteomes" id="UP000193685"/>
    </source>
</evidence>
<dbReference type="SMART" id="SM00449">
    <property type="entry name" value="SPRY"/>
    <property type="match status" value="1"/>
</dbReference>
<evidence type="ECO:0000313" key="3">
    <source>
        <dbReference type="EMBL" id="ORY76971.1"/>
    </source>
</evidence>
<gene>
    <name evidence="3" type="ORF">BCR37DRAFT_395059</name>
</gene>
<dbReference type="Gene3D" id="2.60.120.920">
    <property type="match status" value="1"/>
</dbReference>
<proteinExistence type="predicted"/>
<dbReference type="InterPro" id="IPR013320">
    <property type="entry name" value="ConA-like_dom_sf"/>
</dbReference>
<name>A0A1Y2EZB7_PROLT</name>
<organism evidence="3 4">
    <name type="scientific">Protomyces lactucae-debilis</name>
    <dbReference type="NCBI Taxonomy" id="2754530"/>
    <lineage>
        <taxon>Eukaryota</taxon>
        <taxon>Fungi</taxon>
        <taxon>Dikarya</taxon>
        <taxon>Ascomycota</taxon>
        <taxon>Taphrinomycotina</taxon>
        <taxon>Taphrinomycetes</taxon>
        <taxon>Taphrinales</taxon>
        <taxon>Protomycetaceae</taxon>
        <taxon>Protomyces</taxon>
    </lineage>
</organism>
<dbReference type="OMA" id="LPTRWNK"/>
<dbReference type="Pfam" id="PF00622">
    <property type="entry name" value="SPRY"/>
    <property type="match status" value="1"/>
</dbReference>
<dbReference type="InterPro" id="IPR050618">
    <property type="entry name" value="Ubq-SigPath_Reg"/>
</dbReference>
<dbReference type="CDD" id="cd12909">
    <property type="entry name" value="SPRY_RanBP9_10"/>
    <property type="match status" value="1"/>
</dbReference>
<dbReference type="InterPro" id="IPR035782">
    <property type="entry name" value="SPRY_RanBP9/10"/>
</dbReference>
<dbReference type="GO" id="GO:0030246">
    <property type="term" value="F:carbohydrate binding"/>
    <property type="evidence" value="ECO:0007669"/>
    <property type="project" value="UniProtKB-KW"/>
</dbReference>
<dbReference type="STRING" id="56484.A0A1Y2EZB7"/>
<feature type="domain" description="B30.2/SPRY" evidence="1">
    <location>
        <begin position="12"/>
        <end position="204"/>
    </location>
</feature>
<dbReference type="PANTHER" id="PTHR12864">
    <property type="entry name" value="RAN BINDING PROTEIN 9-RELATED"/>
    <property type="match status" value="1"/>
</dbReference>
<feature type="domain" description="CTLH" evidence="2">
    <location>
        <begin position="278"/>
        <end position="331"/>
    </location>
</feature>
<protein>
    <submittedName>
        <fullName evidence="3">Concanavalin A-like lectin/glucanase domain-containing protein</fullName>
    </submittedName>
</protein>
<dbReference type="InterPro" id="IPR043136">
    <property type="entry name" value="B30.2/SPRY_sf"/>
</dbReference>